<protein>
    <submittedName>
        <fullName evidence="2">Aspartyl/asparaginyl beta-hydroxylase related dioxygenase</fullName>
    </submittedName>
</protein>
<organism evidence="2 3">
    <name type="scientific">Pseudoalteromonas luteoviolacea (strain 2ta16)</name>
    <dbReference type="NCBI Taxonomy" id="1353533"/>
    <lineage>
        <taxon>Bacteria</taxon>
        <taxon>Pseudomonadati</taxon>
        <taxon>Pseudomonadota</taxon>
        <taxon>Gammaproteobacteria</taxon>
        <taxon>Alteromonadales</taxon>
        <taxon>Pseudoalteromonadaceae</taxon>
        <taxon>Pseudoalteromonas</taxon>
    </lineage>
</organism>
<reference evidence="3" key="1">
    <citation type="journal article" date="2014" name="Nat. Chem. Biol.">
        <title>Biosynthesis of polybrominated aromatic organic compounds by marine bacteria.</title>
        <authorList>
            <person name="Agarwal V."/>
            <person name="El Gamal A.A."/>
            <person name="Yamanaka K."/>
            <person name="Poth D."/>
            <person name="Kersten R.D."/>
            <person name="Schorn M."/>
            <person name="Allen E.E."/>
            <person name="Moore B.S."/>
        </authorList>
    </citation>
    <scope>NUCLEOTIDE SEQUENCE [LARGE SCALE GENOMIC DNA]</scope>
    <source>
        <strain evidence="3">2ta16</strain>
    </source>
</reference>
<name>V4JG18_PSEL2</name>
<keyword evidence="2" id="KW-0560">Oxidoreductase</keyword>
<dbReference type="PATRIC" id="fig|1353533.3.peg.1772"/>
<dbReference type="RefSeq" id="WP_023398707.1">
    <property type="nucleotide sequence ID" value="NZ_AUSV01000029.1"/>
</dbReference>
<evidence type="ECO:0000313" key="3">
    <source>
        <dbReference type="Proteomes" id="UP000017820"/>
    </source>
</evidence>
<dbReference type="AlphaFoldDB" id="V4JG18"/>
<dbReference type="Pfam" id="PF05118">
    <property type="entry name" value="Asp_Arg_Hydrox"/>
    <property type="match status" value="1"/>
</dbReference>
<dbReference type="SUPFAM" id="SSF51197">
    <property type="entry name" value="Clavaminate synthase-like"/>
    <property type="match status" value="1"/>
</dbReference>
<dbReference type="Proteomes" id="UP000017820">
    <property type="component" value="Unassembled WGS sequence"/>
</dbReference>
<dbReference type="InterPro" id="IPR027443">
    <property type="entry name" value="IPNS-like_sf"/>
</dbReference>
<accession>V4JG18</accession>
<evidence type="ECO:0000259" key="1">
    <source>
        <dbReference type="Pfam" id="PF05118"/>
    </source>
</evidence>
<dbReference type="Gene3D" id="2.60.120.330">
    <property type="entry name" value="B-lactam Antibiotic, Isopenicillin N Synthase, Chain"/>
    <property type="match status" value="1"/>
</dbReference>
<dbReference type="GO" id="GO:0051213">
    <property type="term" value="F:dioxygenase activity"/>
    <property type="evidence" value="ECO:0007669"/>
    <property type="project" value="UniProtKB-KW"/>
</dbReference>
<gene>
    <name evidence="2" type="ORF">PL2TA16_02825</name>
</gene>
<sequence length="343" mass="39348">MSLSICSKLNMDIDLPELKKELEIIQRLQWHKESPFIAENVPGLNTTVYHSGNWKVVSLRSLGGSESRTDPGGPSIHDYEYNEMSKHTPYIRKLMSYFGGDIRTVRLSSMGPGMTIQEHCDTFVALQYGQVRLHIPIQTDENVIMRFGKEEFHWPEGELWYGDFSVPHSVDNGSDKHRIHLIFDAYITDKLLELFPQSEQKAIAAKQILCHQNSQPLAVESLKKYQCDFDISAALLKGIFETDDGILGIISGQIKLIDNRELQFWLDEKPLFTLEPLSDGLFKFRGWSVERTIEFKWHEDTLSEMVWQFNCGLHKTLVSIPVTATTEKSTKPRLVEKQCEPCV</sequence>
<proteinExistence type="predicted"/>
<feature type="domain" description="Aspartyl/asparaginy/proline hydroxylase" evidence="1">
    <location>
        <begin position="49"/>
        <end position="185"/>
    </location>
</feature>
<evidence type="ECO:0000313" key="2">
    <source>
        <dbReference type="EMBL" id="ESP93917.1"/>
    </source>
</evidence>
<dbReference type="InterPro" id="IPR007803">
    <property type="entry name" value="Asp/Arg/Pro-Hydrxlase"/>
</dbReference>
<comment type="caution">
    <text evidence="2">The sequence shown here is derived from an EMBL/GenBank/DDBJ whole genome shotgun (WGS) entry which is preliminary data.</text>
</comment>
<dbReference type="EMBL" id="AUSV01000029">
    <property type="protein sequence ID" value="ESP93917.1"/>
    <property type="molecule type" value="Genomic_DNA"/>
</dbReference>
<keyword evidence="2" id="KW-0223">Dioxygenase</keyword>